<evidence type="ECO:0000313" key="3">
    <source>
        <dbReference type="Proteomes" id="UP001279734"/>
    </source>
</evidence>
<evidence type="ECO:0008006" key="4">
    <source>
        <dbReference type="Google" id="ProtNLM"/>
    </source>
</evidence>
<proteinExistence type="predicted"/>
<dbReference type="Proteomes" id="UP001279734">
    <property type="component" value="Unassembled WGS sequence"/>
</dbReference>
<comment type="caution">
    <text evidence="2">The sequence shown here is derived from an EMBL/GenBank/DDBJ whole genome shotgun (WGS) entry which is preliminary data.</text>
</comment>
<feature type="chain" id="PRO_5042109270" description="Secreted protein" evidence="1">
    <location>
        <begin position="22"/>
        <end position="77"/>
    </location>
</feature>
<keyword evidence="1" id="KW-0732">Signal</keyword>
<gene>
    <name evidence="2" type="ORF">Nepgr_027994</name>
</gene>
<reference evidence="2" key="1">
    <citation type="submission" date="2023-05" db="EMBL/GenBank/DDBJ databases">
        <title>Nepenthes gracilis genome sequencing.</title>
        <authorList>
            <person name="Fukushima K."/>
        </authorList>
    </citation>
    <scope>NUCLEOTIDE SEQUENCE</scope>
    <source>
        <strain evidence="2">SING2019-196</strain>
    </source>
</reference>
<accession>A0AAD3TCC4</accession>
<name>A0AAD3TCC4_NEPGR</name>
<dbReference type="AlphaFoldDB" id="A0AAD3TCC4"/>
<protein>
    <recommendedName>
        <fullName evidence="4">Secreted protein</fullName>
    </recommendedName>
</protein>
<organism evidence="2 3">
    <name type="scientific">Nepenthes gracilis</name>
    <name type="common">Slender pitcher plant</name>
    <dbReference type="NCBI Taxonomy" id="150966"/>
    <lineage>
        <taxon>Eukaryota</taxon>
        <taxon>Viridiplantae</taxon>
        <taxon>Streptophyta</taxon>
        <taxon>Embryophyta</taxon>
        <taxon>Tracheophyta</taxon>
        <taxon>Spermatophyta</taxon>
        <taxon>Magnoliopsida</taxon>
        <taxon>eudicotyledons</taxon>
        <taxon>Gunneridae</taxon>
        <taxon>Pentapetalae</taxon>
        <taxon>Caryophyllales</taxon>
        <taxon>Nepenthaceae</taxon>
        <taxon>Nepenthes</taxon>
    </lineage>
</organism>
<evidence type="ECO:0000256" key="1">
    <source>
        <dbReference type="SAM" id="SignalP"/>
    </source>
</evidence>
<keyword evidence="3" id="KW-1185">Reference proteome</keyword>
<feature type="signal peptide" evidence="1">
    <location>
        <begin position="1"/>
        <end position="21"/>
    </location>
</feature>
<sequence length="77" mass="8648">MFPIFLVHLPEFLCLTPSCFAVSAVTFATAAMAEPEIFFLDSDLRLYGSLAFSEVPNLFNFVGFSLSEVLDFLFRVQ</sequence>
<dbReference type="EMBL" id="BSYO01000030">
    <property type="protein sequence ID" value="GMH26151.1"/>
    <property type="molecule type" value="Genomic_DNA"/>
</dbReference>
<evidence type="ECO:0000313" key="2">
    <source>
        <dbReference type="EMBL" id="GMH26151.1"/>
    </source>
</evidence>